<dbReference type="InterPro" id="IPR029061">
    <property type="entry name" value="THDP-binding"/>
</dbReference>
<dbReference type="InterPro" id="IPR051457">
    <property type="entry name" value="2-oxoacid:Fd_oxidoreductase"/>
</dbReference>
<dbReference type="SUPFAM" id="SSF52518">
    <property type="entry name" value="Thiamin diphosphate-binding fold (THDP-binding)"/>
    <property type="match status" value="2"/>
</dbReference>
<name>A0A3A1YQD4_9BURK</name>
<dbReference type="NCBIfam" id="NF009589">
    <property type="entry name" value="PRK13030.1"/>
    <property type="match status" value="1"/>
</dbReference>
<dbReference type="Proteomes" id="UP000266206">
    <property type="component" value="Unassembled WGS sequence"/>
</dbReference>
<dbReference type="SUPFAM" id="SSF53323">
    <property type="entry name" value="Pyruvate-ferredoxin oxidoreductase, PFOR, domain III"/>
    <property type="match status" value="1"/>
</dbReference>
<evidence type="ECO:0000259" key="4">
    <source>
        <dbReference type="Pfam" id="PF20169"/>
    </source>
</evidence>
<proteinExistence type="predicted"/>
<gene>
    <name evidence="5" type="ORF">CJP73_14390</name>
</gene>
<dbReference type="Pfam" id="PF01558">
    <property type="entry name" value="POR"/>
    <property type="match status" value="1"/>
</dbReference>
<accession>A0A3A1YQD4</accession>
<dbReference type="InterPro" id="IPR019752">
    <property type="entry name" value="Pyrv/ketoisovalerate_OxRed_cat"/>
</dbReference>
<dbReference type="Gene3D" id="3.40.50.970">
    <property type="match status" value="1"/>
</dbReference>
<dbReference type="Gene3D" id="3.40.920.10">
    <property type="entry name" value="Pyruvate-ferredoxin oxidoreductase, PFOR, domain III"/>
    <property type="match status" value="1"/>
</dbReference>
<dbReference type="OrthoDB" id="9803617at2"/>
<evidence type="ECO:0000313" key="5">
    <source>
        <dbReference type="EMBL" id="RIY39428.1"/>
    </source>
</evidence>
<dbReference type="RefSeq" id="WP_119516907.1">
    <property type="nucleotide sequence ID" value="NZ_NQYH01000016.1"/>
</dbReference>
<dbReference type="AlphaFoldDB" id="A0A3A1YQD4"/>
<organism evidence="5 6">
    <name type="scientific">Neopusillimonas maritima</name>
    <dbReference type="NCBI Taxonomy" id="2026239"/>
    <lineage>
        <taxon>Bacteria</taxon>
        <taxon>Pseudomonadati</taxon>
        <taxon>Pseudomonadota</taxon>
        <taxon>Betaproteobacteria</taxon>
        <taxon>Burkholderiales</taxon>
        <taxon>Alcaligenaceae</taxon>
        <taxon>Neopusillimonas</taxon>
    </lineage>
</organism>
<dbReference type="Pfam" id="PF20169">
    <property type="entry name" value="DUF6537"/>
    <property type="match status" value="1"/>
</dbReference>
<feature type="domain" description="Pyruvate/ketoisovalerate oxidoreductase catalytic" evidence="3">
    <location>
        <begin position="761"/>
        <end position="948"/>
    </location>
</feature>
<sequence>MTQYRSLNLVAKSWLDQGKAGLLPDHPGNDNDPGRKVDVPSLDDRYEQENGAVFLSGIQALIRLPIEQMRRDQRAGLSNRAFITGFPGSPLGGYDIALNQARKMLDKYGIKHLPGQNEELAASTLMGTQMLNEHPHPDVDGVVGYWYGKGPGVDRSGDALKHGNFAGTSEHGAVVILSGEDHEAKSSSVPYQQEFAFEHHGMPVLYPATVSEFLEYGLHAAELSRYSGCWVALKLVGALCDGGEVVHFRPDQFKVITPKLNINGKPFKKVANHKFFPVFNVETERQLYVERHAAALAYIKANNLNRITVSGDHDTIGVISAGKSHADTMQAFEDLGLDKDGLRAAGVRVAKIGALCPLDHDFVREFAQGLKKLIVVEEKRDFLERQIGRAVCEIGPMRIVGKFDEDGQILFPQEGGMNSDMVAVLLSRALAKDINLPAPSGCRLGELDDIAKRDYGAQPRRTLNFCSGCPHNVSTKLAPGQIAWGAPGCHVFAAIMERPDKRIEAVTQLGGEGLPWIGLAPYTSRKHIVQNLGDGALMHSSYMNIRFAVTAGVNITFKIMFNGVIANTGGQESVGSPSVYDLVQHLSLEGVKKIVIIAKEPERYNGKAMPAKVSLRTVPDLEPSLIELSEIEGTTVLIYDGECANERRRRQKRGKLPPPAKYTVVNEDVCENCGDCGQVANCMSLQKVDTEFGAKTQIHQSSCNQDQACIKGECPSFVTVEVSEGTRLRKPPLQEIDASTLPEPVLPAISTPYNVYVPGLGGTGVITANAILAQAATLDGSEVKSYDQTGAAQKWGAVLSSLIISAPGRPVISNRVGFGKANLYLALDLLAAVDKNNLACTKPGLTQAVVNSDVMPSADMIRDPRIVLPKDDMVGTIAQATDGKAVVVVDARRIAEGLFGDYVMTNMVTIGAAYQAGLLPISAKSIETAIRMNGRQIEVNLLAFRAGRMSQCDPEKLTEMLHRPYTINADRVAERARRGLDDSRVDRLVAQLGLGDTSARLHALIRLRVADLIEYQSERYAARYINRLQQVLQLEQSATKDKFDGTLTETVARNLYKLMAYKDEYEVARLLTQETFKTRVQEMFTGPVRLKFNLQPPFMRWFGLNRKVAVGPWIRPVLSVLAKGKALRGSPLDPFGYLKVRREERELITWYESLLDRVLPKVSATNMGTIKALCALPDGIRGYEHVKSQNVEQTKQKAGELLTDLEQGRGTPRVIPVAVSL</sequence>
<evidence type="ECO:0000256" key="1">
    <source>
        <dbReference type="ARBA" id="ARBA00023002"/>
    </source>
</evidence>
<reference evidence="5 6" key="1">
    <citation type="submission" date="2017-08" db="EMBL/GenBank/DDBJ databases">
        <title>Pusillimonas indicus sp. nov., a member of the family Alcaligenaceae isolated from surface seawater.</title>
        <authorList>
            <person name="Li J."/>
        </authorList>
    </citation>
    <scope>NUCLEOTIDE SEQUENCE [LARGE SCALE GENOMIC DNA]</scope>
    <source>
        <strain evidence="5 6">L52-1-41</strain>
    </source>
</reference>
<dbReference type="InterPro" id="IPR009014">
    <property type="entry name" value="Transketo_C/PFOR_II"/>
</dbReference>
<dbReference type="SUPFAM" id="SSF52922">
    <property type="entry name" value="TK C-terminal domain-like"/>
    <property type="match status" value="1"/>
</dbReference>
<dbReference type="CDD" id="cd07034">
    <property type="entry name" value="TPP_PYR_PFOR_IOR-alpha_like"/>
    <property type="match status" value="1"/>
</dbReference>
<dbReference type="InterPro" id="IPR002869">
    <property type="entry name" value="Pyrv_flavodox_OxRed_cen"/>
</dbReference>
<dbReference type="InterPro" id="IPR002880">
    <property type="entry name" value="Pyrv_Fd/Flavodoxin_OxRdtase_N"/>
</dbReference>
<dbReference type="EMBL" id="NQYH01000016">
    <property type="protein sequence ID" value="RIY39428.1"/>
    <property type="molecule type" value="Genomic_DNA"/>
</dbReference>
<dbReference type="InterPro" id="IPR046667">
    <property type="entry name" value="DUF6537"/>
</dbReference>
<dbReference type="PANTHER" id="PTHR48084">
    <property type="entry name" value="2-OXOGLUTARATE OXIDOREDUCTASE SUBUNIT KORB-RELATED"/>
    <property type="match status" value="1"/>
</dbReference>
<dbReference type="GO" id="GO:0016903">
    <property type="term" value="F:oxidoreductase activity, acting on the aldehyde or oxo group of donors"/>
    <property type="evidence" value="ECO:0007669"/>
    <property type="project" value="InterPro"/>
</dbReference>
<keyword evidence="1" id="KW-0560">Oxidoreductase</keyword>
<evidence type="ECO:0000259" key="3">
    <source>
        <dbReference type="Pfam" id="PF01558"/>
    </source>
</evidence>
<evidence type="ECO:0000256" key="2">
    <source>
        <dbReference type="SAM" id="MobiDB-lite"/>
    </source>
</evidence>
<evidence type="ECO:0000313" key="6">
    <source>
        <dbReference type="Proteomes" id="UP000266206"/>
    </source>
</evidence>
<dbReference type="PANTHER" id="PTHR48084:SF3">
    <property type="entry name" value="SUBUNIT OF PYRUVATE:FLAVODOXIN OXIDOREDUCTASE"/>
    <property type="match status" value="1"/>
</dbReference>
<protein>
    <submittedName>
        <fullName evidence="5">Uncharacterized protein</fullName>
    </submittedName>
</protein>
<feature type="compositionally biased region" description="Basic and acidic residues" evidence="2">
    <location>
        <begin position="27"/>
        <end position="41"/>
    </location>
</feature>
<feature type="region of interest" description="Disordered" evidence="2">
    <location>
        <begin position="20"/>
        <end position="41"/>
    </location>
</feature>
<dbReference type="NCBIfam" id="NF009588">
    <property type="entry name" value="PRK13029.1"/>
    <property type="match status" value="1"/>
</dbReference>
<comment type="caution">
    <text evidence="5">The sequence shown here is derived from an EMBL/GenBank/DDBJ whole genome shotgun (WGS) entry which is preliminary data.</text>
</comment>
<feature type="domain" description="DUF6537" evidence="4">
    <location>
        <begin position="1001"/>
        <end position="1197"/>
    </location>
</feature>